<proteinExistence type="inferred from homology"/>
<dbReference type="HOGENOM" id="CLU_822294_0_0_1"/>
<reference evidence="7" key="2">
    <citation type="journal article" date="2008" name="Nucleic Acids Res.">
        <title>The rice annotation project database (RAP-DB): 2008 update.</title>
        <authorList>
            <consortium name="The rice annotation project (RAP)"/>
        </authorList>
    </citation>
    <scope>GENOME REANNOTATION</scope>
    <source>
        <strain evidence="7">cv. Nipponbare</strain>
    </source>
</reference>
<dbReference type="AlphaFoldDB" id="Q7X7Z9"/>
<reference evidence="7" key="1">
    <citation type="journal article" date="2005" name="Nature">
        <title>The map-based sequence of the rice genome.</title>
        <authorList>
            <consortium name="International rice genome sequencing project (IRGSP)"/>
            <person name="Matsumoto T."/>
            <person name="Wu J."/>
            <person name="Kanamori H."/>
            <person name="Katayose Y."/>
            <person name="Fujisawa M."/>
            <person name="Namiki N."/>
            <person name="Mizuno H."/>
            <person name="Yamamoto K."/>
            <person name="Antonio B.A."/>
            <person name="Baba T."/>
            <person name="Sakata K."/>
            <person name="Nagamura Y."/>
            <person name="Aoki H."/>
            <person name="Arikawa K."/>
            <person name="Arita K."/>
            <person name="Bito T."/>
            <person name="Chiden Y."/>
            <person name="Fujitsuka N."/>
            <person name="Fukunaka R."/>
            <person name="Hamada M."/>
            <person name="Harada C."/>
            <person name="Hayashi A."/>
            <person name="Hijishita S."/>
            <person name="Honda M."/>
            <person name="Hosokawa S."/>
            <person name="Ichikawa Y."/>
            <person name="Idonuma A."/>
            <person name="Iijima M."/>
            <person name="Ikeda M."/>
            <person name="Ikeno M."/>
            <person name="Ito K."/>
            <person name="Ito S."/>
            <person name="Ito T."/>
            <person name="Ito Y."/>
            <person name="Ito Y."/>
            <person name="Iwabuchi A."/>
            <person name="Kamiya K."/>
            <person name="Karasawa W."/>
            <person name="Kurita K."/>
            <person name="Katagiri S."/>
            <person name="Kikuta A."/>
            <person name="Kobayashi H."/>
            <person name="Kobayashi N."/>
            <person name="Machita K."/>
            <person name="Maehara T."/>
            <person name="Masukawa M."/>
            <person name="Mizubayashi T."/>
            <person name="Mukai Y."/>
            <person name="Nagasaki H."/>
            <person name="Nagata Y."/>
            <person name="Naito S."/>
            <person name="Nakashima M."/>
            <person name="Nakama Y."/>
            <person name="Nakamichi Y."/>
            <person name="Nakamura M."/>
            <person name="Meguro A."/>
            <person name="Negishi M."/>
            <person name="Ohta I."/>
            <person name="Ohta T."/>
            <person name="Okamoto M."/>
            <person name="Ono N."/>
            <person name="Saji S."/>
            <person name="Sakaguchi M."/>
            <person name="Sakai K."/>
            <person name="Shibata M."/>
            <person name="Shimokawa T."/>
            <person name="Song J."/>
            <person name="Takazaki Y."/>
            <person name="Terasawa K."/>
            <person name="Tsugane M."/>
            <person name="Tsuji K."/>
            <person name="Ueda S."/>
            <person name="Waki K."/>
            <person name="Yamagata H."/>
            <person name="Yamamoto M."/>
            <person name="Yamamoto S."/>
            <person name="Yamane H."/>
            <person name="Yoshiki S."/>
            <person name="Yoshihara R."/>
            <person name="Yukawa K."/>
            <person name="Zhong H."/>
            <person name="Yano M."/>
            <person name="Yuan Q."/>
            <person name="Ouyang S."/>
            <person name="Liu J."/>
            <person name="Jones K.M."/>
            <person name="Gansberger K."/>
            <person name="Moffat K."/>
            <person name="Hill J."/>
            <person name="Bera J."/>
            <person name="Fadrosh D."/>
            <person name="Jin S."/>
            <person name="Johri S."/>
            <person name="Kim M."/>
            <person name="Overton L."/>
            <person name="Reardon M."/>
            <person name="Tsitrin T."/>
            <person name="Vuong H."/>
            <person name="Weaver B."/>
            <person name="Ciecko A."/>
            <person name="Tallon L."/>
            <person name="Jackson J."/>
            <person name="Pai G."/>
            <person name="Aken S.V."/>
            <person name="Utterback T."/>
            <person name="Reidmuller S."/>
            <person name="Feldblyum T."/>
            <person name="Hsiao J."/>
            <person name="Zismann V."/>
            <person name="Iobst S."/>
            <person name="de Vazeille A.R."/>
            <person name="Buell C.R."/>
            <person name="Ying K."/>
            <person name="Li Y."/>
            <person name="Lu T."/>
            <person name="Huang Y."/>
            <person name="Zhao Q."/>
            <person name="Feng Q."/>
            <person name="Zhang L."/>
            <person name="Zhu J."/>
            <person name="Weng Q."/>
            <person name="Mu J."/>
            <person name="Lu Y."/>
            <person name="Fan D."/>
            <person name="Liu Y."/>
            <person name="Guan J."/>
            <person name="Zhang Y."/>
            <person name="Yu S."/>
            <person name="Liu X."/>
            <person name="Zhang Y."/>
            <person name="Hong G."/>
            <person name="Han B."/>
            <person name="Choisne N."/>
            <person name="Demange N."/>
            <person name="Orjeda G."/>
            <person name="Samain S."/>
            <person name="Cattolico L."/>
            <person name="Pelletier E."/>
            <person name="Couloux A."/>
            <person name="Segurens B."/>
            <person name="Wincker P."/>
            <person name="D'Hont A."/>
            <person name="Scarpelli C."/>
            <person name="Weissenbach J."/>
            <person name="Salanoubat M."/>
            <person name="Quetier F."/>
            <person name="Yu Y."/>
            <person name="Kim H.R."/>
            <person name="Rambo T."/>
            <person name="Currie J."/>
            <person name="Collura K."/>
            <person name="Luo M."/>
            <person name="Yang T."/>
            <person name="Ammiraju J.S.S."/>
            <person name="Engler F."/>
            <person name="Soderlund C."/>
            <person name="Wing R.A."/>
            <person name="Palmer L.E."/>
            <person name="de la Bastide M."/>
            <person name="Spiegel L."/>
            <person name="Nascimento L."/>
            <person name="Zutavern T."/>
            <person name="O'Shaughnessy A."/>
            <person name="Dike S."/>
            <person name="Dedhia N."/>
            <person name="Preston R."/>
            <person name="Balija V."/>
            <person name="McCombie W.R."/>
            <person name="Chow T."/>
            <person name="Chen H."/>
            <person name="Chung M."/>
            <person name="Chen C."/>
            <person name="Shaw J."/>
            <person name="Wu H."/>
            <person name="Hsiao K."/>
            <person name="Chao Y."/>
            <person name="Chu M."/>
            <person name="Cheng C."/>
            <person name="Hour A."/>
            <person name="Lee P."/>
            <person name="Lin S."/>
            <person name="Lin Y."/>
            <person name="Liou J."/>
            <person name="Liu S."/>
            <person name="Hsing Y."/>
            <person name="Raghuvanshi S."/>
            <person name="Mohanty A."/>
            <person name="Bharti A.K."/>
            <person name="Gaur A."/>
            <person name="Gupta V."/>
            <person name="Kumar D."/>
            <person name="Ravi V."/>
            <person name="Vij S."/>
            <person name="Kapur A."/>
            <person name="Khurana P."/>
            <person name="Khurana P."/>
            <person name="Khurana J.P."/>
            <person name="Tyagi A.K."/>
            <person name="Gaikwad K."/>
            <person name="Singh A."/>
            <person name="Dalal V."/>
            <person name="Srivastava S."/>
            <person name="Dixit A."/>
            <person name="Pal A.K."/>
            <person name="Ghazi I.A."/>
            <person name="Yadav M."/>
            <person name="Pandit A."/>
            <person name="Bhargava A."/>
            <person name="Sureshbabu K."/>
            <person name="Batra K."/>
            <person name="Sharma T.R."/>
            <person name="Mohapatra T."/>
            <person name="Singh N.K."/>
            <person name="Messing J."/>
            <person name="Nelson A.B."/>
            <person name="Fuks G."/>
            <person name="Kavchok S."/>
            <person name="Keizer G."/>
            <person name="Linton E."/>
            <person name="Llaca V."/>
            <person name="Song R."/>
            <person name="Tanyolac B."/>
            <person name="Young S."/>
            <person name="Ho-Il K."/>
            <person name="Hahn J.H."/>
            <person name="Sangsakoo G."/>
            <person name="Vanavichit A."/>
            <person name="de Mattos Luiz.A.T."/>
            <person name="Zimmer P.D."/>
            <person name="Malone G."/>
            <person name="Dellagostin O."/>
            <person name="de Oliveira A.C."/>
            <person name="Bevan M."/>
            <person name="Bancroft I."/>
            <person name="Minx P."/>
            <person name="Cordum H."/>
            <person name="Wilson R."/>
            <person name="Cheng Z."/>
            <person name="Jin W."/>
            <person name="Jiang J."/>
            <person name="Leong S.A."/>
            <person name="Iwama H."/>
            <person name="Gojobori T."/>
            <person name="Itoh T."/>
            <person name="Niimura Y."/>
            <person name="Fujii Y."/>
            <person name="Habara T."/>
            <person name="Sakai H."/>
            <person name="Sato Y."/>
            <person name="Wilson G."/>
            <person name="Kumar K."/>
            <person name="McCouch S."/>
            <person name="Juretic N."/>
            <person name="Hoen D."/>
            <person name="Wright S."/>
            <person name="Bruskiewich R."/>
            <person name="Bureau T."/>
            <person name="Miyao A."/>
            <person name="Hirochika H."/>
            <person name="Nishikawa T."/>
            <person name="Kadowaki K."/>
            <person name="Sugiura M."/>
            <person name="Burr B."/>
            <person name="Sasaki T."/>
        </authorList>
    </citation>
    <scope>NUCLEOTIDE SEQUENCE [LARGE SCALE GENOMIC DNA]</scope>
    <source>
        <strain evidence="7">cv. Nipponbare</strain>
    </source>
</reference>
<sequence>MEEVYWLDDLELIMGYTVKLARTGEAHHAANLFAVSDSTLSSFRGKSLSAACINHVLLHSPSSSSLLPTRKFPVSLSVSATPVISQLSIDPIMGGGGGENRVDNHDDDDDDWELAAGAALADVTLVLVGKVGSGKSATANSILGDEAFESKCSYAGVTQTCQKKSTTVQDGCLIRTINVIDTPGLFDMDIKAEDVRREIVKCMDMAKDGIHAMLMVFSATSRFSCEDEKTIETLKSFFGDKILDHMILVFTRGDEVGGETSWKNMLSDSAPTYLQDILKLFENRVVLFENKTSSTQDRQAQRKKMLDAVDFVVSSNHGKPFSNQLFTQIQEVHHRQKDANSEVYSSMQETDSYISLITKMVEEKLNGTILRMEQQLLKEQEARLDIQNEMTKAILRSEEDIRRLRLSLEKAEQESNNAREENKRFRESEKASKEQEKQTEAEIQKLKEKMEKDREEREEEIRRLRDDLEKEREERQKQSGCIIL</sequence>
<accession>Q7X7Z9</accession>
<dbReference type="PANTHER" id="PTHR10903:SF102">
    <property type="entry name" value="OS04G0441600 PROTEIN"/>
    <property type="match status" value="1"/>
</dbReference>
<evidence type="ECO:0000256" key="4">
    <source>
        <dbReference type="SAM" id="MobiDB-lite"/>
    </source>
</evidence>
<evidence type="ECO:0000256" key="1">
    <source>
        <dbReference type="ARBA" id="ARBA00008535"/>
    </source>
</evidence>
<gene>
    <name evidence="6" type="primary">P0076O17.7</name>
</gene>
<dbReference type="Proteomes" id="UP000000763">
    <property type="component" value="Chromosome 4"/>
</dbReference>
<feature type="region of interest" description="Disordered" evidence="4">
    <location>
        <begin position="411"/>
        <end position="484"/>
    </location>
</feature>
<keyword evidence="2" id="KW-0547">Nucleotide-binding</keyword>
<protein>
    <submittedName>
        <fullName evidence="6">P0076O17.7 protein</fullName>
    </submittedName>
</protein>
<evidence type="ECO:0000256" key="3">
    <source>
        <dbReference type="ARBA" id="ARBA00023134"/>
    </source>
</evidence>
<feature type="domain" description="AIG1-type G" evidence="5">
    <location>
        <begin position="120"/>
        <end position="330"/>
    </location>
</feature>
<dbReference type="PROSITE" id="PS51720">
    <property type="entry name" value="G_AIG1"/>
    <property type="match status" value="1"/>
</dbReference>
<organism evidence="6 7">
    <name type="scientific">Oryza sativa subsp. japonica</name>
    <name type="common">Rice</name>
    <dbReference type="NCBI Taxonomy" id="39947"/>
    <lineage>
        <taxon>Eukaryota</taxon>
        <taxon>Viridiplantae</taxon>
        <taxon>Streptophyta</taxon>
        <taxon>Embryophyta</taxon>
        <taxon>Tracheophyta</taxon>
        <taxon>Spermatophyta</taxon>
        <taxon>Magnoliopsida</taxon>
        <taxon>Liliopsida</taxon>
        <taxon>Poales</taxon>
        <taxon>Poaceae</taxon>
        <taxon>BOP clade</taxon>
        <taxon>Oryzoideae</taxon>
        <taxon>Oryzeae</taxon>
        <taxon>Oryzinae</taxon>
        <taxon>Oryza</taxon>
        <taxon>Oryza sativa</taxon>
    </lineage>
</organism>
<evidence type="ECO:0000259" key="5">
    <source>
        <dbReference type="PROSITE" id="PS51720"/>
    </source>
</evidence>
<dbReference type="GO" id="GO:0005525">
    <property type="term" value="F:GTP binding"/>
    <property type="evidence" value="ECO:0007669"/>
    <property type="project" value="UniProtKB-KW"/>
</dbReference>
<evidence type="ECO:0000313" key="7">
    <source>
        <dbReference type="Proteomes" id="UP000000763"/>
    </source>
</evidence>
<dbReference type="InterPro" id="IPR045058">
    <property type="entry name" value="GIMA/IAN/Toc"/>
</dbReference>
<keyword evidence="3" id="KW-0342">GTP-binding</keyword>
<comment type="similarity">
    <text evidence="1">Belongs to the TRAFAC class TrmE-Era-EngA-EngB-Septin-like GTPase superfamily. AIG1/Toc34/Toc159-like paraseptin GTPase family. IAN subfamily.</text>
</comment>
<dbReference type="CDD" id="cd01852">
    <property type="entry name" value="AIG1"/>
    <property type="match status" value="1"/>
</dbReference>
<dbReference type="FunFam" id="3.40.50.300:FF:000840">
    <property type="entry name" value="Immune-associated nucleotide-binding protein 9"/>
    <property type="match status" value="1"/>
</dbReference>
<evidence type="ECO:0000256" key="2">
    <source>
        <dbReference type="ARBA" id="ARBA00022741"/>
    </source>
</evidence>
<name>Q7X7Z9_ORYSJ</name>
<dbReference type="PANTHER" id="PTHR10903">
    <property type="entry name" value="GTPASE, IMAP FAMILY MEMBER-RELATED"/>
    <property type="match status" value="1"/>
</dbReference>
<dbReference type="EMBL" id="BX548156">
    <property type="protein sequence ID" value="CAE02509.1"/>
    <property type="molecule type" value="Genomic_DNA"/>
</dbReference>
<evidence type="ECO:0000313" key="6">
    <source>
        <dbReference type="EMBL" id="CAE02509.1"/>
    </source>
</evidence>
<dbReference type="Gene3D" id="3.40.50.300">
    <property type="entry name" value="P-loop containing nucleotide triphosphate hydrolases"/>
    <property type="match status" value="1"/>
</dbReference>
<dbReference type="InterPro" id="IPR006703">
    <property type="entry name" value="G_AIG1"/>
</dbReference>
<dbReference type="SUPFAM" id="SSF52540">
    <property type="entry name" value="P-loop containing nucleoside triphosphate hydrolases"/>
    <property type="match status" value="1"/>
</dbReference>
<dbReference type="Pfam" id="PF04548">
    <property type="entry name" value="AIG1"/>
    <property type="match status" value="1"/>
</dbReference>
<dbReference type="InterPro" id="IPR027417">
    <property type="entry name" value="P-loop_NTPase"/>
</dbReference>
<feature type="compositionally biased region" description="Basic and acidic residues" evidence="4">
    <location>
        <begin position="411"/>
        <end position="477"/>
    </location>
</feature>